<proteinExistence type="predicted"/>
<evidence type="ECO:0000256" key="1">
    <source>
        <dbReference type="SAM" id="MobiDB-lite"/>
    </source>
</evidence>
<organism evidence="2 3">
    <name type="scientific">Coniella lustricola</name>
    <dbReference type="NCBI Taxonomy" id="2025994"/>
    <lineage>
        <taxon>Eukaryota</taxon>
        <taxon>Fungi</taxon>
        <taxon>Dikarya</taxon>
        <taxon>Ascomycota</taxon>
        <taxon>Pezizomycotina</taxon>
        <taxon>Sordariomycetes</taxon>
        <taxon>Sordariomycetidae</taxon>
        <taxon>Diaporthales</taxon>
        <taxon>Schizoparmaceae</taxon>
        <taxon>Coniella</taxon>
    </lineage>
</organism>
<sequence length="94" mass="10184">MTWTLSTAGVSGQSKAYHRGHRHNLPSPFKYISIGICHYVLPAVDRWKGRYPTSRNSGCQAAGKAPSTLPDQLKAAQTTSKPARPAPQSTCQTC</sequence>
<dbReference type="InParanoid" id="A0A2T3A4T0"/>
<protein>
    <submittedName>
        <fullName evidence="2">Uncharacterized protein</fullName>
    </submittedName>
</protein>
<dbReference type="AlphaFoldDB" id="A0A2T3A4T0"/>
<accession>A0A2T3A4T0</accession>
<feature type="region of interest" description="Disordered" evidence="1">
    <location>
        <begin position="1"/>
        <end position="20"/>
    </location>
</feature>
<dbReference type="EMBL" id="KZ678469">
    <property type="protein sequence ID" value="PSR82824.1"/>
    <property type="molecule type" value="Genomic_DNA"/>
</dbReference>
<feature type="region of interest" description="Disordered" evidence="1">
    <location>
        <begin position="52"/>
        <end position="94"/>
    </location>
</feature>
<keyword evidence="3" id="KW-1185">Reference proteome</keyword>
<dbReference type="Proteomes" id="UP000241462">
    <property type="component" value="Unassembled WGS sequence"/>
</dbReference>
<feature type="compositionally biased region" description="Polar residues" evidence="1">
    <location>
        <begin position="75"/>
        <end position="94"/>
    </location>
</feature>
<gene>
    <name evidence="2" type="ORF">BD289DRAFT_436710</name>
</gene>
<name>A0A2T3A4T0_9PEZI</name>
<evidence type="ECO:0000313" key="2">
    <source>
        <dbReference type="EMBL" id="PSR82824.1"/>
    </source>
</evidence>
<feature type="compositionally biased region" description="Polar residues" evidence="1">
    <location>
        <begin position="1"/>
        <end position="14"/>
    </location>
</feature>
<evidence type="ECO:0000313" key="3">
    <source>
        <dbReference type="Proteomes" id="UP000241462"/>
    </source>
</evidence>
<reference evidence="2 3" key="1">
    <citation type="journal article" date="2018" name="Mycol. Prog.">
        <title>Coniella lustricola, a new species from submerged detritus.</title>
        <authorList>
            <person name="Raudabaugh D.B."/>
            <person name="Iturriaga T."/>
            <person name="Carver A."/>
            <person name="Mondo S."/>
            <person name="Pangilinan J."/>
            <person name="Lipzen A."/>
            <person name="He G."/>
            <person name="Amirebrahimi M."/>
            <person name="Grigoriev I.V."/>
            <person name="Miller A.N."/>
        </authorList>
    </citation>
    <scope>NUCLEOTIDE SEQUENCE [LARGE SCALE GENOMIC DNA]</scope>
    <source>
        <strain evidence="2 3">B22-T-1</strain>
    </source>
</reference>